<dbReference type="NCBIfam" id="TIGR02013">
    <property type="entry name" value="rpoB"/>
    <property type="match status" value="1"/>
</dbReference>
<dbReference type="AlphaFoldDB" id="A0A9X3FP16"/>
<organism evidence="17 18">
    <name type="scientific">Aerococcus kribbianus</name>
    <dbReference type="NCBI Taxonomy" id="2999064"/>
    <lineage>
        <taxon>Bacteria</taxon>
        <taxon>Bacillati</taxon>
        <taxon>Bacillota</taxon>
        <taxon>Bacilli</taxon>
        <taxon>Lactobacillales</taxon>
        <taxon>Aerococcaceae</taxon>
        <taxon>Aerococcus</taxon>
    </lineage>
</organism>
<feature type="domain" description="RNA polymerase Rpb2" evidence="13">
    <location>
        <begin position="373"/>
        <end position="414"/>
    </location>
</feature>
<evidence type="ECO:0000256" key="9">
    <source>
        <dbReference type="RuleBase" id="RU363031"/>
    </source>
</evidence>
<dbReference type="FunFam" id="3.90.1800.10:FF:000001">
    <property type="entry name" value="DNA-directed RNA polymerase subunit beta"/>
    <property type="match status" value="1"/>
</dbReference>
<dbReference type="InterPro" id="IPR037034">
    <property type="entry name" value="RNA_pol_Rpb2_2_sf"/>
</dbReference>
<dbReference type="InterPro" id="IPR007642">
    <property type="entry name" value="RNA_pol_Rpb2_2"/>
</dbReference>
<keyword evidence="4 7" id="KW-0548">Nucleotidyltransferase</keyword>
<dbReference type="Pfam" id="PF04560">
    <property type="entry name" value="RNA_pol_Rpb2_7"/>
    <property type="match status" value="1"/>
</dbReference>
<evidence type="ECO:0000256" key="3">
    <source>
        <dbReference type="ARBA" id="ARBA00022679"/>
    </source>
</evidence>
<dbReference type="GO" id="GO:0000428">
    <property type="term" value="C:DNA-directed RNA polymerase complex"/>
    <property type="evidence" value="ECO:0007669"/>
    <property type="project" value="UniProtKB-KW"/>
</dbReference>
<feature type="domain" description="DNA-directed RNA polymerase subunit 2 hybrid-binding" evidence="11">
    <location>
        <begin position="679"/>
        <end position="1065"/>
    </location>
</feature>
<dbReference type="EMBL" id="JAPRFR010000003">
    <property type="protein sequence ID" value="MCZ0726228.1"/>
    <property type="molecule type" value="Genomic_DNA"/>
</dbReference>
<dbReference type="InterPro" id="IPR007644">
    <property type="entry name" value="RNA_pol_bsu_protrusion"/>
</dbReference>
<evidence type="ECO:0000259" key="11">
    <source>
        <dbReference type="Pfam" id="PF00562"/>
    </source>
</evidence>
<protein>
    <recommendedName>
        <fullName evidence="7 9">DNA-directed RNA polymerase subunit beta</fullName>
        <shortName evidence="7">RNAP subunit beta</shortName>
        <ecNumber evidence="7 9">2.7.7.6</ecNumber>
    </recommendedName>
    <alternativeName>
        <fullName evidence="7">RNA polymerase subunit beta</fullName>
    </alternativeName>
    <alternativeName>
        <fullName evidence="7">Transcriptase subunit beta</fullName>
    </alternativeName>
</protein>
<feature type="domain" description="DNA-directed RNA polymerase beta subunit external 1" evidence="16">
    <location>
        <begin position="551"/>
        <end position="618"/>
    </location>
</feature>
<evidence type="ECO:0000256" key="1">
    <source>
        <dbReference type="ARBA" id="ARBA00004026"/>
    </source>
</evidence>
<name>A0A9X3FP16_9LACT</name>
<accession>A0A9X3FP16</accession>
<dbReference type="Pfam" id="PF04561">
    <property type="entry name" value="RNA_pol_Rpb2_2"/>
    <property type="match status" value="2"/>
</dbReference>
<comment type="similarity">
    <text evidence="7 8">Belongs to the RNA polymerase beta chain family.</text>
</comment>
<dbReference type="NCBIfam" id="NF001616">
    <property type="entry name" value="PRK00405.1"/>
    <property type="match status" value="1"/>
</dbReference>
<dbReference type="InterPro" id="IPR015712">
    <property type="entry name" value="DNA-dir_RNA_pol_su2"/>
</dbReference>
<dbReference type="Pfam" id="PF04563">
    <property type="entry name" value="RNA_pol_Rpb2_1"/>
    <property type="match status" value="1"/>
</dbReference>
<dbReference type="GO" id="GO:0003899">
    <property type="term" value="F:DNA-directed RNA polymerase activity"/>
    <property type="evidence" value="ECO:0007669"/>
    <property type="project" value="UniProtKB-UniRule"/>
</dbReference>
<keyword evidence="18" id="KW-1185">Reference proteome</keyword>
<evidence type="ECO:0000259" key="15">
    <source>
        <dbReference type="Pfam" id="PF04565"/>
    </source>
</evidence>
<keyword evidence="5 7" id="KW-0804">Transcription</keyword>
<evidence type="ECO:0000256" key="8">
    <source>
        <dbReference type="RuleBase" id="RU000434"/>
    </source>
</evidence>
<dbReference type="CDD" id="cd00653">
    <property type="entry name" value="RNA_pol_B_RPB2"/>
    <property type="match status" value="1"/>
</dbReference>
<proteinExistence type="inferred from homology"/>
<dbReference type="Gene3D" id="3.90.1110.10">
    <property type="entry name" value="RNA polymerase Rpb2, domain 2"/>
    <property type="match status" value="1"/>
</dbReference>
<dbReference type="GO" id="GO:0032549">
    <property type="term" value="F:ribonucleoside binding"/>
    <property type="evidence" value="ECO:0007669"/>
    <property type="project" value="InterPro"/>
</dbReference>
<reference evidence="17" key="1">
    <citation type="submission" date="2022-12" db="EMBL/GenBank/DDBJ databases">
        <title>Description and comparative metabolic analysis of Aerococcus sp. nov., isolated from the feces of a pig.</title>
        <authorList>
            <person name="Chang Y.-H."/>
        </authorList>
    </citation>
    <scope>NUCLEOTIDE SEQUENCE</scope>
    <source>
        <strain evidence="17">YH-aer222</strain>
    </source>
</reference>
<dbReference type="Gene3D" id="3.90.1800.10">
    <property type="entry name" value="RNA polymerase alpha subunit dimerisation domain"/>
    <property type="match status" value="1"/>
</dbReference>
<dbReference type="Gene3D" id="3.90.1100.10">
    <property type="match status" value="1"/>
</dbReference>
<dbReference type="Pfam" id="PF00562">
    <property type="entry name" value="RNA_pol_Rpb2_6"/>
    <property type="match status" value="1"/>
</dbReference>
<comment type="catalytic activity">
    <reaction evidence="6 7 9">
        <text>RNA(n) + a ribonucleoside 5'-triphosphate = RNA(n+1) + diphosphate</text>
        <dbReference type="Rhea" id="RHEA:21248"/>
        <dbReference type="Rhea" id="RHEA-COMP:14527"/>
        <dbReference type="Rhea" id="RHEA-COMP:17342"/>
        <dbReference type="ChEBI" id="CHEBI:33019"/>
        <dbReference type="ChEBI" id="CHEBI:61557"/>
        <dbReference type="ChEBI" id="CHEBI:140395"/>
        <dbReference type="EC" id="2.7.7.6"/>
    </reaction>
</comment>
<evidence type="ECO:0000256" key="4">
    <source>
        <dbReference type="ARBA" id="ARBA00022695"/>
    </source>
</evidence>
<dbReference type="PANTHER" id="PTHR20856">
    <property type="entry name" value="DNA-DIRECTED RNA POLYMERASE I SUBUNIT 2"/>
    <property type="match status" value="1"/>
</dbReference>
<dbReference type="Gene3D" id="2.40.50.100">
    <property type="match status" value="1"/>
</dbReference>
<feature type="domain" description="RNA polymerase Rpb2" evidence="12">
    <location>
        <begin position="1067"/>
        <end position="1141"/>
    </location>
</feature>
<dbReference type="InterPro" id="IPR007120">
    <property type="entry name" value="DNA-dir_RNAP_su2_dom"/>
</dbReference>
<gene>
    <name evidence="7 17" type="primary">rpoB</name>
    <name evidence="17" type="ORF">OW157_06630</name>
</gene>
<evidence type="ECO:0000256" key="7">
    <source>
        <dbReference type="HAMAP-Rule" id="MF_01321"/>
    </source>
</evidence>
<evidence type="ECO:0000256" key="2">
    <source>
        <dbReference type="ARBA" id="ARBA00022478"/>
    </source>
</evidence>
<evidence type="ECO:0000259" key="12">
    <source>
        <dbReference type="Pfam" id="PF04560"/>
    </source>
</evidence>
<dbReference type="HAMAP" id="MF_01321">
    <property type="entry name" value="RNApol_bact_RpoB"/>
    <property type="match status" value="1"/>
</dbReference>
<dbReference type="Gene3D" id="2.30.150.10">
    <property type="entry name" value="DNA-directed RNA polymerase, beta subunit, external 1 domain"/>
    <property type="match status" value="1"/>
</dbReference>
<comment type="caution">
    <text evidence="17">The sequence shown here is derived from an EMBL/GenBank/DDBJ whole genome shotgun (WGS) entry which is preliminary data.</text>
</comment>
<dbReference type="GO" id="GO:0006351">
    <property type="term" value="P:DNA-templated transcription"/>
    <property type="evidence" value="ECO:0007669"/>
    <property type="project" value="UniProtKB-UniRule"/>
</dbReference>
<comment type="function">
    <text evidence="1 7 9">DNA-dependent RNA polymerase catalyzes the transcription of DNA into RNA using the four ribonucleoside triphosphates as substrates.</text>
</comment>
<feature type="domain" description="RNA polymerase beta subunit protrusion" evidence="14">
    <location>
        <begin position="28"/>
        <end position="458"/>
    </location>
</feature>
<dbReference type="InterPro" id="IPR042107">
    <property type="entry name" value="DNA-dir_RNA_pol_bsu_ext_1_sf"/>
</dbReference>
<evidence type="ECO:0000259" key="14">
    <source>
        <dbReference type="Pfam" id="PF04563"/>
    </source>
</evidence>
<dbReference type="PROSITE" id="PS01166">
    <property type="entry name" value="RNA_POL_BETA"/>
    <property type="match status" value="1"/>
</dbReference>
<feature type="domain" description="RNA polymerase Rpb2" evidence="15">
    <location>
        <begin position="473"/>
        <end position="541"/>
    </location>
</feature>
<dbReference type="EC" id="2.7.7.6" evidence="7 9"/>
<keyword evidence="3 7" id="KW-0808">Transferase</keyword>
<feature type="compositionally biased region" description="Low complexity" evidence="10">
    <location>
        <begin position="1184"/>
        <end position="1194"/>
    </location>
</feature>
<dbReference type="InterPro" id="IPR037033">
    <property type="entry name" value="DNA-dir_RNAP_su2_hyb_sf"/>
</dbReference>
<dbReference type="Gene3D" id="2.40.270.10">
    <property type="entry name" value="DNA-directed RNA polymerase, subunit 2, domain 6"/>
    <property type="match status" value="1"/>
</dbReference>
<dbReference type="InterPro" id="IPR010243">
    <property type="entry name" value="RNA_pol_bsu_bac"/>
</dbReference>
<dbReference type="InterPro" id="IPR019462">
    <property type="entry name" value="DNA-dir_RNA_pol_bsu_external_1"/>
</dbReference>
<evidence type="ECO:0000256" key="5">
    <source>
        <dbReference type="ARBA" id="ARBA00023163"/>
    </source>
</evidence>
<comment type="subunit">
    <text evidence="7 9">The RNAP catalytic core consists of 2 alpha, 1 beta, 1 beta' and 1 omega subunit. When a sigma factor is associated with the core the holoenzyme is formed, which can initiate transcription.</text>
</comment>
<evidence type="ECO:0000313" key="17">
    <source>
        <dbReference type="EMBL" id="MCZ0726228.1"/>
    </source>
</evidence>
<evidence type="ECO:0000256" key="6">
    <source>
        <dbReference type="ARBA" id="ARBA00048552"/>
    </source>
</evidence>
<dbReference type="InterPro" id="IPR007121">
    <property type="entry name" value="RNA_pol_bsu_CS"/>
</dbReference>
<dbReference type="InterPro" id="IPR014724">
    <property type="entry name" value="RNA_pol_RPB2_OB-fold"/>
</dbReference>
<sequence>MLGHNVNYGKHRVRRSYSRINEVLELPNLIEIQTESYKWFLEEGMKEMFEDISPIEDHQGKLALELIDYTFKEPKYNISESRAQDTNYSAPIYAKLRLVNKESGEIKDQEVFFGDFPLMTDSGTFIINGAERVIVSQLVRSPGVYFHDHVDKNGRESFASTIIPNRGAWLEMETDAKQVSHVRIDRTRKIPMTVLMRALGFGSDDEIRELFGESETLELTMEKDTHNDLSDSRTEEALKEIYERLRPGEPKTADSSRNLLNTRFFDPRRYDLAYVGRYKINKKLDLRTRLYNQTLAENLVDPETGEILAAKGTQLTREVMEELAEPLANGLNTVTVHPDDDAVIPDAFDLQIVKVYSPKDPERVIHVIGNAITDEKLKSLQVADVIASLNYFLNLYEGLGKTDDIDHLGNRRIRSVGELLQNQFRIGLSRMERVVRERMSIQDVDKVTPQQLINIRPVVAAIKEFFGSSQLSQFMDQTNPLGELAHKRRLSALGPGGLTRDRAGVEVRDVHYSHYGRMCPIETPEGPNIGLINSLSSYAKINKFGFIETPYRRVDWKTHKVTDKIDYLTADEEDEFVIAQGNSELNDDGSFAEEVVMARYVEENIEVSPERVDYMDVSPKQVVSVATASIPFLENDDSNRALMGANMQRQAVPLLKPQAPLVGTGMEYINAHDSGAAVVARYSGVIEYVDGREIRVRREDGTLDKYDLLKYHRSNASSSYNQTPIVYVGDQIDAGDILADGPSMDQGEMALGNNPLIAFMTWDGYNYEDAVIMSERLVKDDVYTSIHIDELESEARDTKLGPEEITREIPNVGEDALKNLDERGIIRVGAEVKDGDILVGKVTPKGVTELTAEEHLLHAIFGEKAREVRDTSLRVPHGGDGIVSDVKVFLRENGDELSPGVSMLVRVYIIQKRKIQVGDKMAGRHGNKGVVSRILPQEDMPYLPDGTPVDIMLNPLGVPSRMNIGQVLELHLGMAARSMGIHVATPVFDGANEEDVWATIKEAGMAEDAKTILYDGRTGEAFDNRVSVGVMYYLKLSHMVDDKLHARSTGPYSLVTQQPLGGKAQFGGQRFGEMEVWALEAYGAAYTLQEILTYKSDDVVGRVQTYEAIVKGEPIPRPGVPESFRVLMKELQSLGLDMQVLDIDDKEIDLRDMDEDTLGFKKPKAEDKAANDNAEQTATDDDAASVSAKKQANE</sequence>
<feature type="region of interest" description="Disordered" evidence="10">
    <location>
        <begin position="1158"/>
        <end position="1194"/>
    </location>
</feature>
<dbReference type="InterPro" id="IPR007641">
    <property type="entry name" value="RNA_pol_Rpb2_7"/>
</dbReference>
<evidence type="ECO:0000259" key="13">
    <source>
        <dbReference type="Pfam" id="PF04561"/>
    </source>
</evidence>
<feature type="domain" description="RNA polymerase Rpb2" evidence="13">
    <location>
        <begin position="140"/>
        <end position="293"/>
    </location>
</feature>
<dbReference type="SUPFAM" id="SSF64484">
    <property type="entry name" value="beta and beta-prime subunits of DNA dependent RNA-polymerase"/>
    <property type="match status" value="1"/>
</dbReference>
<evidence type="ECO:0000256" key="10">
    <source>
        <dbReference type="SAM" id="MobiDB-lite"/>
    </source>
</evidence>
<dbReference type="Proteomes" id="UP001146670">
    <property type="component" value="Unassembled WGS sequence"/>
</dbReference>
<evidence type="ECO:0000259" key="16">
    <source>
        <dbReference type="Pfam" id="PF10385"/>
    </source>
</evidence>
<dbReference type="Pfam" id="PF10385">
    <property type="entry name" value="RNA_pol_Rpb2_45"/>
    <property type="match status" value="1"/>
</dbReference>
<keyword evidence="2 7" id="KW-0240">DNA-directed RNA polymerase</keyword>
<dbReference type="GO" id="GO:0003677">
    <property type="term" value="F:DNA binding"/>
    <property type="evidence" value="ECO:0007669"/>
    <property type="project" value="UniProtKB-UniRule"/>
</dbReference>
<dbReference type="InterPro" id="IPR007645">
    <property type="entry name" value="RNA_pol_Rpb2_3"/>
</dbReference>
<dbReference type="Gene3D" id="2.40.50.150">
    <property type="match status" value="1"/>
</dbReference>
<evidence type="ECO:0000313" key="18">
    <source>
        <dbReference type="Proteomes" id="UP001146670"/>
    </source>
</evidence>
<dbReference type="Pfam" id="PF04565">
    <property type="entry name" value="RNA_pol_Rpb2_3"/>
    <property type="match status" value="1"/>
</dbReference>